<sequence>MIPKRFRFSAFFLAFSPAHATIVEYDYSYSESQSFNFSEFGRARARPGLQTNRQMVNDDKNYDDLVEMMNFYNENWNVSSEYLTDYGCQCRGNLDRYHDGLGRAKDGLDKGCSQWRQCLKKRSTRKNLCAKDIYGEECTSQNLKYRVVLEEGQYQCVQSISTCRRAMCECDLQFAQYMGLRASTWDTKNSAVHSNWEPEEQCLEETGENYEGKCCVNPLTGLTSRYNSLTKCCDAEGLIHEKGQCVGEQTLSTDGQSLWTG</sequence>
<dbReference type="Gene3D" id="1.20.90.10">
    <property type="entry name" value="Phospholipase A2 domain"/>
    <property type="match status" value="1"/>
</dbReference>
<evidence type="ECO:0000313" key="2">
    <source>
        <dbReference type="EMBL" id="CAG5112647.1"/>
    </source>
</evidence>
<keyword evidence="3" id="KW-1185">Reference proteome</keyword>
<dbReference type="Proteomes" id="UP001158576">
    <property type="component" value="Chromosome 2"/>
</dbReference>
<evidence type="ECO:0000256" key="1">
    <source>
        <dbReference type="SAM" id="SignalP"/>
    </source>
</evidence>
<reference evidence="2 3" key="1">
    <citation type="submission" date="2021-04" db="EMBL/GenBank/DDBJ databases">
        <authorList>
            <person name="Bliznina A."/>
        </authorList>
    </citation>
    <scope>NUCLEOTIDE SEQUENCE [LARGE SCALE GENOMIC DNA]</scope>
</reference>
<feature type="signal peptide" evidence="1">
    <location>
        <begin position="1"/>
        <end position="20"/>
    </location>
</feature>
<keyword evidence="1" id="KW-0732">Signal</keyword>
<evidence type="ECO:0000313" key="3">
    <source>
        <dbReference type="Proteomes" id="UP001158576"/>
    </source>
</evidence>
<dbReference type="InterPro" id="IPR036444">
    <property type="entry name" value="PLipase_A2_dom_sf"/>
</dbReference>
<dbReference type="SUPFAM" id="SSF48619">
    <property type="entry name" value="Phospholipase A2, PLA2"/>
    <property type="match status" value="1"/>
</dbReference>
<name>A0ABN7T4Y6_OIKDI</name>
<gene>
    <name evidence="2" type="ORF">OKIOD_LOCUS15603</name>
</gene>
<feature type="chain" id="PRO_5045862952" evidence="1">
    <location>
        <begin position="21"/>
        <end position="261"/>
    </location>
</feature>
<protein>
    <submittedName>
        <fullName evidence="2">Oidioi.mRNA.OKI2018_I69.chr2.g6838.t1.cds</fullName>
    </submittedName>
</protein>
<accession>A0ABN7T4Y6</accession>
<organism evidence="2 3">
    <name type="scientific">Oikopleura dioica</name>
    <name type="common">Tunicate</name>
    <dbReference type="NCBI Taxonomy" id="34765"/>
    <lineage>
        <taxon>Eukaryota</taxon>
        <taxon>Metazoa</taxon>
        <taxon>Chordata</taxon>
        <taxon>Tunicata</taxon>
        <taxon>Appendicularia</taxon>
        <taxon>Copelata</taxon>
        <taxon>Oikopleuridae</taxon>
        <taxon>Oikopleura</taxon>
    </lineage>
</organism>
<dbReference type="EMBL" id="OU015567">
    <property type="protein sequence ID" value="CAG5112647.1"/>
    <property type="molecule type" value="Genomic_DNA"/>
</dbReference>
<proteinExistence type="predicted"/>